<protein>
    <submittedName>
        <fullName evidence="2">Putative membrane protein</fullName>
    </submittedName>
</protein>
<dbReference type="Proteomes" id="UP000010796">
    <property type="component" value="Chromosome"/>
</dbReference>
<dbReference type="RefSeq" id="WP_015266606.1">
    <property type="nucleotide sequence ID" value="NC_019904.1"/>
</dbReference>
<dbReference type="Pfam" id="PF06127">
    <property type="entry name" value="Mpo1-like"/>
    <property type="match status" value="1"/>
</dbReference>
<dbReference type="PANTHER" id="PTHR28026:SF9">
    <property type="entry name" value="2-HYDROXY-PALMITIC ACID DIOXYGENASE MPO1"/>
    <property type="match status" value="1"/>
</dbReference>
<dbReference type="InterPro" id="IPR009305">
    <property type="entry name" value="Mpo1-like"/>
</dbReference>
<dbReference type="AlphaFoldDB" id="L0FYT2"/>
<dbReference type="eggNOG" id="COG4539">
    <property type="taxonomic scope" value="Bacteria"/>
</dbReference>
<reference evidence="3" key="1">
    <citation type="submission" date="2012-02" db="EMBL/GenBank/DDBJ databases">
        <title>The complete genome of Echinicola vietnamensis DSM 17526.</title>
        <authorList>
            <person name="Lucas S."/>
            <person name="Copeland A."/>
            <person name="Lapidus A."/>
            <person name="Glavina del Rio T."/>
            <person name="Dalin E."/>
            <person name="Tice H."/>
            <person name="Bruce D."/>
            <person name="Goodwin L."/>
            <person name="Pitluck S."/>
            <person name="Peters L."/>
            <person name="Ovchinnikova G."/>
            <person name="Teshima H."/>
            <person name="Kyrpides N."/>
            <person name="Mavromatis K."/>
            <person name="Ivanova N."/>
            <person name="Brettin T."/>
            <person name="Detter J.C."/>
            <person name="Han C."/>
            <person name="Larimer F."/>
            <person name="Land M."/>
            <person name="Hauser L."/>
            <person name="Markowitz V."/>
            <person name="Cheng J.-F."/>
            <person name="Hugenholtz P."/>
            <person name="Woyke T."/>
            <person name="Wu D."/>
            <person name="Brambilla E."/>
            <person name="Klenk H.-P."/>
            <person name="Eisen J.A."/>
        </authorList>
    </citation>
    <scope>NUCLEOTIDE SEQUENCE [LARGE SCALE GENOMIC DNA]</scope>
    <source>
        <strain evidence="3">DSM 17526 / LMG 23754 / KMM 6221</strain>
    </source>
</reference>
<dbReference type="GO" id="GO:0046521">
    <property type="term" value="P:sphingoid catabolic process"/>
    <property type="evidence" value="ECO:0007669"/>
    <property type="project" value="TreeGrafter"/>
</dbReference>
<evidence type="ECO:0000313" key="2">
    <source>
        <dbReference type="EMBL" id="AGA79054.1"/>
    </source>
</evidence>
<feature type="transmembrane region" description="Helical" evidence="1">
    <location>
        <begin position="59"/>
        <end position="77"/>
    </location>
</feature>
<dbReference type="KEGG" id="evi:Echvi_2815"/>
<dbReference type="HOGENOM" id="CLU_081702_2_1_10"/>
<dbReference type="EMBL" id="CP003346">
    <property type="protein sequence ID" value="AGA79054.1"/>
    <property type="molecule type" value="Genomic_DNA"/>
</dbReference>
<feature type="transmembrane region" description="Helical" evidence="1">
    <location>
        <begin position="28"/>
        <end position="47"/>
    </location>
</feature>
<dbReference type="GO" id="GO:0016020">
    <property type="term" value="C:membrane"/>
    <property type="evidence" value="ECO:0007669"/>
    <property type="project" value="GOC"/>
</dbReference>
<dbReference type="OrthoDB" id="5515308at2"/>
<dbReference type="PANTHER" id="PTHR28026">
    <property type="entry name" value="DUF962 DOMAIN PROTEIN (AFU_ORTHOLOGUE AFUA_8G05310)"/>
    <property type="match status" value="1"/>
</dbReference>
<evidence type="ECO:0000313" key="3">
    <source>
        <dbReference type="Proteomes" id="UP000010796"/>
    </source>
</evidence>
<sequence>MAQTNLRKIDQLLEEYGVSHQNQTNKMIHWFCVPAIFFSVVGLIYSIPPGPIGFLQDHLGAFANWATIVLVVVLFYYYSLSPPLALGMFLFAALCLFLANFITIVFPWPLWAVCLVIFLFSWVLQFYGHKIEGKKPSFLKDIQFLLIGPAWLMHFIYKQLGLSY</sequence>
<dbReference type="STRING" id="926556.Echvi_2815"/>
<feature type="transmembrane region" description="Helical" evidence="1">
    <location>
        <begin position="108"/>
        <end position="126"/>
    </location>
</feature>
<organism evidence="2 3">
    <name type="scientific">Echinicola vietnamensis (strain DSM 17526 / LMG 23754 / KMM 6221)</name>
    <dbReference type="NCBI Taxonomy" id="926556"/>
    <lineage>
        <taxon>Bacteria</taxon>
        <taxon>Pseudomonadati</taxon>
        <taxon>Bacteroidota</taxon>
        <taxon>Cytophagia</taxon>
        <taxon>Cytophagales</taxon>
        <taxon>Cyclobacteriaceae</taxon>
        <taxon>Echinicola</taxon>
    </lineage>
</organism>
<accession>L0FYT2</accession>
<evidence type="ECO:0000256" key="1">
    <source>
        <dbReference type="SAM" id="Phobius"/>
    </source>
</evidence>
<keyword evidence="1" id="KW-0472">Membrane</keyword>
<proteinExistence type="predicted"/>
<keyword evidence="1" id="KW-1133">Transmembrane helix</keyword>
<feature type="transmembrane region" description="Helical" evidence="1">
    <location>
        <begin position="84"/>
        <end position="102"/>
    </location>
</feature>
<keyword evidence="3" id="KW-1185">Reference proteome</keyword>
<gene>
    <name evidence="2" type="ordered locus">Echvi_2815</name>
</gene>
<name>L0FYT2_ECHVK</name>
<keyword evidence="1" id="KW-0812">Transmembrane</keyword>
<dbReference type="PATRIC" id="fig|926556.3.peg.2973"/>